<accession>A0A0E9S3Q1</accession>
<reference evidence="1" key="1">
    <citation type="submission" date="2014-11" db="EMBL/GenBank/DDBJ databases">
        <authorList>
            <person name="Amaro Gonzalez C."/>
        </authorList>
    </citation>
    <scope>NUCLEOTIDE SEQUENCE</scope>
</reference>
<dbReference type="AlphaFoldDB" id="A0A0E9S3Q1"/>
<dbReference type="EMBL" id="GBXM01072676">
    <property type="protein sequence ID" value="JAH35901.1"/>
    <property type="molecule type" value="Transcribed_RNA"/>
</dbReference>
<name>A0A0E9S3Q1_ANGAN</name>
<proteinExistence type="predicted"/>
<sequence>MKNLRVNKCMQKKLREDCPTLRSGVFFMCYYLNYVQLTSLDPSKKSLLVNCVHLSSWNLPEK</sequence>
<reference evidence="1" key="2">
    <citation type="journal article" date="2015" name="Fish Shellfish Immunol.">
        <title>Early steps in the European eel (Anguilla anguilla)-Vibrio vulnificus interaction in the gills: Role of the RtxA13 toxin.</title>
        <authorList>
            <person name="Callol A."/>
            <person name="Pajuelo D."/>
            <person name="Ebbesson L."/>
            <person name="Teles M."/>
            <person name="MacKenzie S."/>
            <person name="Amaro C."/>
        </authorList>
    </citation>
    <scope>NUCLEOTIDE SEQUENCE</scope>
</reference>
<protein>
    <submittedName>
        <fullName evidence="1">Uncharacterized protein</fullName>
    </submittedName>
</protein>
<evidence type="ECO:0000313" key="1">
    <source>
        <dbReference type="EMBL" id="JAH35901.1"/>
    </source>
</evidence>
<organism evidence="1">
    <name type="scientific">Anguilla anguilla</name>
    <name type="common">European freshwater eel</name>
    <name type="synonym">Muraena anguilla</name>
    <dbReference type="NCBI Taxonomy" id="7936"/>
    <lineage>
        <taxon>Eukaryota</taxon>
        <taxon>Metazoa</taxon>
        <taxon>Chordata</taxon>
        <taxon>Craniata</taxon>
        <taxon>Vertebrata</taxon>
        <taxon>Euteleostomi</taxon>
        <taxon>Actinopterygii</taxon>
        <taxon>Neopterygii</taxon>
        <taxon>Teleostei</taxon>
        <taxon>Anguilliformes</taxon>
        <taxon>Anguillidae</taxon>
        <taxon>Anguilla</taxon>
    </lineage>
</organism>